<dbReference type="EC" id="3.1.11.6" evidence="6"/>
<evidence type="ECO:0000313" key="8">
    <source>
        <dbReference type="EMBL" id="NBN87635.1"/>
    </source>
</evidence>
<evidence type="ECO:0000256" key="6">
    <source>
        <dbReference type="HAMAP-Rule" id="MF_00337"/>
    </source>
</evidence>
<dbReference type="InterPro" id="IPR003761">
    <property type="entry name" value="Exonuc_VII_S"/>
</dbReference>
<dbReference type="PANTHER" id="PTHR34137">
    <property type="entry name" value="EXODEOXYRIBONUCLEASE 7 SMALL SUBUNIT"/>
    <property type="match status" value="1"/>
</dbReference>
<dbReference type="GO" id="GO:0005829">
    <property type="term" value="C:cytosol"/>
    <property type="evidence" value="ECO:0007669"/>
    <property type="project" value="TreeGrafter"/>
</dbReference>
<organism evidence="11 12">
    <name type="scientific">Candidatus Fonsibacter lacus</name>
    <dbReference type="NCBI Taxonomy" id="2576439"/>
    <lineage>
        <taxon>Bacteria</taxon>
        <taxon>Pseudomonadati</taxon>
        <taxon>Pseudomonadota</taxon>
        <taxon>Alphaproteobacteria</taxon>
        <taxon>Candidatus Pelagibacterales</taxon>
        <taxon>Candidatus Pelagibacterales incertae sedis</taxon>
        <taxon>Candidatus Fonsibacter</taxon>
    </lineage>
</organism>
<dbReference type="Proteomes" id="UP000699985">
    <property type="component" value="Unassembled WGS sequence"/>
</dbReference>
<evidence type="ECO:0000256" key="7">
    <source>
        <dbReference type="SAM" id="Coils"/>
    </source>
</evidence>
<reference evidence="11 12" key="1">
    <citation type="submission" date="2018-10" db="EMBL/GenBank/DDBJ databases">
        <title>Iterative Subtractive Binning of Freshwater Chronoseries Metagenomes Recovers Nearly Complete Genomes from over Four Hundred Novel Species.</title>
        <authorList>
            <person name="Rodriguez-R L.M."/>
            <person name="Tsementzi D."/>
            <person name="Luo C."/>
            <person name="Konstantinidis K.T."/>
        </authorList>
    </citation>
    <scope>NUCLEOTIDE SEQUENCE [LARGE SCALE GENOMIC DNA]</scope>
    <source>
        <strain evidence="11">WB7_2B_003</strain>
        <strain evidence="8">WB7_6_001</strain>
        <strain evidence="9">WB8_1A_003</strain>
        <strain evidence="10">WB8_2A_004</strain>
    </source>
</reference>
<proteinExistence type="inferred from homology"/>
<keyword evidence="4 6" id="KW-0378">Hydrolase</keyword>
<dbReference type="Proteomes" id="UP000747791">
    <property type="component" value="Unassembled WGS sequence"/>
</dbReference>
<dbReference type="AlphaFoldDB" id="A0A845S6H9"/>
<dbReference type="GO" id="GO:0009318">
    <property type="term" value="C:exodeoxyribonuclease VII complex"/>
    <property type="evidence" value="ECO:0007669"/>
    <property type="project" value="UniProtKB-UniRule"/>
</dbReference>
<comment type="subunit">
    <text evidence="6">Heterooligomer composed of large and small subunits.</text>
</comment>
<dbReference type="NCBIfam" id="NF002140">
    <property type="entry name" value="PRK00977.1-4"/>
    <property type="match status" value="1"/>
</dbReference>
<keyword evidence="3 6" id="KW-0540">Nuclease</keyword>
<keyword evidence="5 6" id="KW-0269">Exonuclease</keyword>
<evidence type="ECO:0000256" key="5">
    <source>
        <dbReference type="ARBA" id="ARBA00022839"/>
    </source>
</evidence>
<evidence type="ECO:0000313" key="10">
    <source>
        <dbReference type="EMBL" id="NCU53462.1"/>
    </source>
</evidence>
<evidence type="ECO:0000313" key="12">
    <source>
        <dbReference type="Proteomes" id="UP000572953"/>
    </source>
</evidence>
<keyword evidence="7" id="KW-0175">Coiled coil</keyword>
<dbReference type="Proteomes" id="UP000713222">
    <property type="component" value="Unassembled WGS sequence"/>
</dbReference>
<dbReference type="GO" id="GO:0006308">
    <property type="term" value="P:DNA catabolic process"/>
    <property type="evidence" value="ECO:0007669"/>
    <property type="project" value="UniProtKB-UniRule"/>
</dbReference>
<comment type="similarity">
    <text evidence="1 6">Belongs to the XseB family.</text>
</comment>
<comment type="caution">
    <text evidence="11">The sequence shown here is derived from an EMBL/GenBank/DDBJ whole genome shotgun (WGS) entry which is preliminary data.</text>
</comment>
<accession>A0A845S6H9</accession>
<dbReference type="PIRSF" id="PIRSF006488">
    <property type="entry name" value="Exonuc_VII_S"/>
    <property type="match status" value="1"/>
</dbReference>
<dbReference type="NCBIfam" id="NF002139">
    <property type="entry name" value="PRK00977.1-3"/>
    <property type="match status" value="1"/>
</dbReference>
<dbReference type="EMBL" id="RGOB01000151">
    <property type="protein sequence ID" value="NCU53462.1"/>
    <property type="molecule type" value="Genomic_DNA"/>
</dbReference>
<evidence type="ECO:0000256" key="1">
    <source>
        <dbReference type="ARBA" id="ARBA00009998"/>
    </source>
</evidence>
<dbReference type="Pfam" id="PF02609">
    <property type="entry name" value="Exonuc_VII_S"/>
    <property type="match status" value="1"/>
</dbReference>
<dbReference type="HAMAP" id="MF_00337">
    <property type="entry name" value="Exonuc_7_S"/>
    <property type="match status" value="1"/>
</dbReference>
<dbReference type="EMBL" id="RGMI01000005">
    <property type="protein sequence ID" value="NCU50228.1"/>
    <property type="molecule type" value="Genomic_DNA"/>
</dbReference>
<dbReference type="Proteomes" id="UP000572953">
    <property type="component" value="Unassembled WGS sequence"/>
</dbReference>
<comment type="function">
    <text evidence="6">Bidirectionally degrades single-stranded DNA into large acid-insoluble oligonucleotides, which are then degraded further into small acid-soluble oligonucleotides.</text>
</comment>
<evidence type="ECO:0000313" key="9">
    <source>
        <dbReference type="EMBL" id="NCU50228.1"/>
    </source>
</evidence>
<dbReference type="PANTHER" id="PTHR34137:SF1">
    <property type="entry name" value="EXODEOXYRIBONUCLEASE 7 SMALL SUBUNIT"/>
    <property type="match status" value="1"/>
</dbReference>
<dbReference type="NCBIfam" id="TIGR01280">
    <property type="entry name" value="xseB"/>
    <property type="match status" value="1"/>
</dbReference>
<protein>
    <recommendedName>
        <fullName evidence="6">Exodeoxyribonuclease 7 small subunit</fullName>
        <ecNumber evidence="6">3.1.11.6</ecNumber>
    </recommendedName>
    <alternativeName>
        <fullName evidence="6">Exodeoxyribonuclease VII small subunit</fullName>
        <shortName evidence="6">Exonuclease VII small subunit</shortName>
    </alternativeName>
</protein>
<evidence type="ECO:0000256" key="3">
    <source>
        <dbReference type="ARBA" id="ARBA00022722"/>
    </source>
</evidence>
<sequence>MKKSSISPDITKLSFEEALEQLEEIVSKLEDGSINLEESIEEYTRGVHLKNHCENKLKEATLKVEQITIDKDGKFSTKEFNKNS</sequence>
<dbReference type="GO" id="GO:0008855">
    <property type="term" value="F:exodeoxyribonuclease VII activity"/>
    <property type="evidence" value="ECO:0007669"/>
    <property type="project" value="UniProtKB-UniRule"/>
</dbReference>
<evidence type="ECO:0000256" key="4">
    <source>
        <dbReference type="ARBA" id="ARBA00022801"/>
    </source>
</evidence>
<comment type="subcellular location">
    <subcellularLocation>
        <location evidence="6">Cytoplasm</location>
    </subcellularLocation>
</comment>
<feature type="coiled-coil region" evidence="7">
    <location>
        <begin position="12"/>
        <end position="70"/>
    </location>
</feature>
<dbReference type="Gene3D" id="1.10.287.1040">
    <property type="entry name" value="Exonuclease VII, small subunit"/>
    <property type="match status" value="1"/>
</dbReference>
<evidence type="ECO:0000313" key="11">
    <source>
        <dbReference type="EMBL" id="NCU62539.1"/>
    </source>
</evidence>
<gene>
    <name evidence="6" type="primary">xseB</name>
    <name evidence="8" type="ORF">EBV32_00870</name>
    <name evidence="11" type="ORF">EBV78_00350</name>
    <name evidence="9" type="ORF">EBX29_00370</name>
    <name evidence="10" type="ORF">EBX74_04150</name>
</gene>
<dbReference type="EMBL" id="RGGN01000004">
    <property type="protein sequence ID" value="NCU62539.1"/>
    <property type="molecule type" value="Genomic_DNA"/>
</dbReference>
<dbReference type="InterPro" id="IPR037004">
    <property type="entry name" value="Exonuc_VII_ssu_sf"/>
</dbReference>
<name>A0A845S6H9_9PROT</name>
<keyword evidence="2 6" id="KW-0963">Cytoplasm</keyword>
<dbReference type="EMBL" id="RGET01000006">
    <property type="protein sequence ID" value="NBN87635.1"/>
    <property type="molecule type" value="Genomic_DNA"/>
</dbReference>
<comment type="catalytic activity">
    <reaction evidence="6">
        <text>Exonucleolytic cleavage in either 5'- to 3'- or 3'- to 5'-direction to yield nucleoside 5'-phosphates.</text>
        <dbReference type="EC" id="3.1.11.6"/>
    </reaction>
</comment>
<dbReference type="SUPFAM" id="SSF116842">
    <property type="entry name" value="XseB-like"/>
    <property type="match status" value="1"/>
</dbReference>
<evidence type="ECO:0000256" key="2">
    <source>
        <dbReference type="ARBA" id="ARBA00022490"/>
    </source>
</evidence>